<reference evidence="5 6" key="1">
    <citation type="submission" date="2020-08" db="EMBL/GenBank/DDBJ databases">
        <title>Genomic Encyclopedia of Type Strains, Phase IV (KMG-IV): sequencing the most valuable type-strain genomes for metagenomic binning, comparative biology and taxonomic classification.</title>
        <authorList>
            <person name="Goeker M."/>
        </authorList>
    </citation>
    <scope>NUCLEOTIDE SEQUENCE [LARGE SCALE GENOMIC DNA]</scope>
    <source>
        <strain evidence="5 6">DSM 11099</strain>
    </source>
</reference>
<name>A0A7W9VTD1_9HYPH</name>
<dbReference type="InterPro" id="IPR000524">
    <property type="entry name" value="Tscrpt_reg_HTH_GntR"/>
</dbReference>
<dbReference type="EMBL" id="JACHEU010000001">
    <property type="protein sequence ID" value="MBB6011659.1"/>
    <property type="molecule type" value="Genomic_DNA"/>
</dbReference>
<dbReference type="GO" id="GO:0003700">
    <property type="term" value="F:DNA-binding transcription factor activity"/>
    <property type="evidence" value="ECO:0007669"/>
    <property type="project" value="InterPro"/>
</dbReference>
<dbReference type="PROSITE" id="PS50949">
    <property type="entry name" value="HTH_GNTR"/>
    <property type="match status" value="1"/>
</dbReference>
<evidence type="ECO:0000313" key="5">
    <source>
        <dbReference type="EMBL" id="MBB6011659.1"/>
    </source>
</evidence>
<evidence type="ECO:0000259" key="4">
    <source>
        <dbReference type="PROSITE" id="PS50949"/>
    </source>
</evidence>
<keyword evidence="1" id="KW-0805">Transcription regulation</keyword>
<evidence type="ECO:0000256" key="2">
    <source>
        <dbReference type="ARBA" id="ARBA00023125"/>
    </source>
</evidence>
<dbReference type="Proteomes" id="UP000533306">
    <property type="component" value="Unassembled WGS sequence"/>
</dbReference>
<dbReference type="InterPro" id="IPR011711">
    <property type="entry name" value="GntR_C"/>
</dbReference>
<sequence>MTRKSKLGLSAVDTVPVHEKIYRELVHALMSGMLAPGQKLTSRKLAAELGTSDMPVRSALSRLHSLRALDAMPNGSMQVPQMTAEKLRQLMDARALLEGAATEAACNRINGNNLRSLRKSCAELTEAAKLGDIDLYLQRNYEFKFSIYRHSDNDQMVFMIETLWMQVGPFLRSYASVFEGDLSGILEIDYHQDILTALEEKDGVRAREAMVRDIQEGSEYLRAHARFDEPA</sequence>
<dbReference type="RefSeq" id="WP_183826837.1">
    <property type="nucleotide sequence ID" value="NZ_JACHEU010000001.1"/>
</dbReference>
<dbReference type="InterPro" id="IPR036390">
    <property type="entry name" value="WH_DNA-bd_sf"/>
</dbReference>
<dbReference type="Gene3D" id="1.20.120.530">
    <property type="entry name" value="GntR ligand-binding domain-like"/>
    <property type="match status" value="1"/>
</dbReference>
<dbReference type="Pfam" id="PF07729">
    <property type="entry name" value="FCD"/>
    <property type="match status" value="1"/>
</dbReference>
<gene>
    <name evidence="5" type="ORF">HNR59_001004</name>
</gene>
<evidence type="ECO:0000256" key="1">
    <source>
        <dbReference type="ARBA" id="ARBA00023015"/>
    </source>
</evidence>
<protein>
    <submittedName>
        <fullName evidence="5">DNA-binding GntR family transcriptional regulator</fullName>
    </submittedName>
</protein>
<keyword evidence="3" id="KW-0804">Transcription</keyword>
<dbReference type="Gene3D" id="1.10.10.10">
    <property type="entry name" value="Winged helix-like DNA-binding domain superfamily/Winged helix DNA-binding domain"/>
    <property type="match status" value="1"/>
</dbReference>
<comment type="caution">
    <text evidence="5">The sequence shown here is derived from an EMBL/GenBank/DDBJ whole genome shotgun (WGS) entry which is preliminary data.</text>
</comment>
<dbReference type="SUPFAM" id="SSF46785">
    <property type="entry name" value="Winged helix' DNA-binding domain"/>
    <property type="match status" value="1"/>
</dbReference>
<keyword evidence="2 5" id="KW-0238">DNA-binding</keyword>
<keyword evidence="6" id="KW-1185">Reference proteome</keyword>
<evidence type="ECO:0000256" key="3">
    <source>
        <dbReference type="ARBA" id="ARBA00023163"/>
    </source>
</evidence>
<feature type="domain" description="HTH gntR-type" evidence="4">
    <location>
        <begin position="15"/>
        <end position="82"/>
    </location>
</feature>
<dbReference type="PANTHER" id="PTHR43537">
    <property type="entry name" value="TRANSCRIPTIONAL REGULATOR, GNTR FAMILY"/>
    <property type="match status" value="1"/>
</dbReference>
<dbReference type="AlphaFoldDB" id="A0A7W9VTD1"/>
<dbReference type="InterPro" id="IPR008920">
    <property type="entry name" value="TF_FadR/GntR_C"/>
</dbReference>
<dbReference type="SUPFAM" id="SSF48008">
    <property type="entry name" value="GntR ligand-binding domain-like"/>
    <property type="match status" value="1"/>
</dbReference>
<dbReference type="SMART" id="SM00895">
    <property type="entry name" value="FCD"/>
    <property type="match status" value="1"/>
</dbReference>
<evidence type="ECO:0000313" key="6">
    <source>
        <dbReference type="Proteomes" id="UP000533306"/>
    </source>
</evidence>
<organism evidence="5 6">
    <name type="scientific">Aquamicrobium lusatiense</name>
    <dbReference type="NCBI Taxonomy" id="89772"/>
    <lineage>
        <taxon>Bacteria</taxon>
        <taxon>Pseudomonadati</taxon>
        <taxon>Pseudomonadota</taxon>
        <taxon>Alphaproteobacteria</taxon>
        <taxon>Hyphomicrobiales</taxon>
        <taxon>Phyllobacteriaceae</taxon>
        <taxon>Aquamicrobium</taxon>
    </lineage>
</organism>
<dbReference type="Pfam" id="PF00392">
    <property type="entry name" value="GntR"/>
    <property type="match status" value="1"/>
</dbReference>
<dbReference type="GO" id="GO:0003677">
    <property type="term" value="F:DNA binding"/>
    <property type="evidence" value="ECO:0007669"/>
    <property type="project" value="UniProtKB-KW"/>
</dbReference>
<accession>A0A7W9VTD1</accession>
<dbReference type="PANTHER" id="PTHR43537:SF39">
    <property type="entry name" value="HTH-TYPE TRANSCRIPTIONAL REGULATOR MCBR"/>
    <property type="match status" value="1"/>
</dbReference>
<dbReference type="InterPro" id="IPR036388">
    <property type="entry name" value="WH-like_DNA-bd_sf"/>
</dbReference>
<proteinExistence type="predicted"/>